<dbReference type="CDD" id="cd04301">
    <property type="entry name" value="NAT_SF"/>
    <property type="match status" value="1"/>
</dbReference>
<reference evidence="2 3" key="1">
    <citation type="submission" date="2019-11" db="EMBL/GenBank/DDBJ databases">
        <authorList>
            <person name="Li J."/>
        </authorList>
    </citation>
    <scope>NUCLEOTIDE SEQUENCE [LARGE SCALE GENOMIC DNA]</scope>
    <source>
        <strain evidence="2 3">J4</strain>
    </source>
</reference>
<dbReference type="AlphaFoldDB" id="A0A6G1X3P4"/>
<dbReference type="PANTHER" id="PTHR43792:SF13">
    <property type="entry name" value="ACETYLTRANSFERASE"/>
    <property type="match status" value="1"/>
</dbReference>
<evidence type="ECO:0000259" key="1">
    <source>
        <dbReference type="PROSITE" id="PS51186"/>
    </source>
</evidence>
<dbReference type="InterPro" id="IPR000182">
    <property type="entry name" value="GNAT_dom"/>
</dbReference>
<proteinExistence type="predicted"/>
<comment type="caution">
    <text evidence="2">The sequence shown here is derived from an EMBL/GenBank/DDBJ whole genome shotgun (WGS) entry which is preliminary data.</text>
</comment>
<dbReference type="InterPro" id="IPR016181">
    <property type="entry name" value="Acyl_CoA_acyltransferase"/>
</dbReference>
<protein>
    <submittedName>
        <fullName evidence="2">GNAT family N-acetyltransferase</fullName>
    </submittedName>
</protein>
<evidence type="ECO:0000313" key="2">
    <source>
        <dbReference type="EMBL" id="MRG85526.1"/>
    </source>
</evidence>
<dbReference type="Proteomes" id="UP000480185">
    <property type="component" value="Unassembled WGS sequence"/>
</dbReference>
<gene>
    <name evidence="2" type="ORF">GH754_04175</name>
</gene>
<dbReference type="SUPFAM" id="SSF55729">
    <property type="entry name" value="Acyl-CoA N-acyltransferases (Nat)"/>
    <property type="match status" value="1"/>
</dbReference>
<dbReference type="GO" id="GO:0016747">
    <property type="term" value="F:acyltransferase activity, transferring groups other than amino-acyl groups"/>
    <property type="evidence" value="ECO:0007669"/>
    <property type="project" value="InterPro"/>
</dbReference>
<accession>A0A6G1X3P4</accession>
<dbReference type="OrthoDB" id="452315at2"/>
<sequence length="170" mass="19659">MRLTKNQLSILALDLQDVQALQQNPSFLLQRHQFLVDDDWPKDHVKALLPIYSEMLSEDQRFLGFGPWLIIQNHTKRIIGDISIQLSSVGNREVEIGYYIYPEYRRLGYATKAVQMLCDWVLECPKVNVVRAECSRTNTGSLQVLTKSGFECVKEQKDILIFAKRKTSIQ</sequence>
<organism evidence="2 3">
    <name type="scientific">Salinibacillus xinjiangensis</name>
    <dbReference type="NCBI Taxonomy" id="1229268"/>
    <lineage>
        <taxon>Bacteria</taxon>
        <taxon>Bacillati</taxon>
        <taxon>Bacillota</taxon>
        <taxon>Bacilli</taxon>
        <taxon>Bacillales</taxon>
        <taxon>Bacillaceae</taxon>
        <taxon>Salinibacillus</taxon>
    </lineage>
</organism>
<feature type="domain" description="N-acetyltransferase" evidence="1">
    <location>
        <begin position="19"/>
        <end position="167"/>
    </location>
</feature>
<dbReference type="InterPro" id="IPR051531">
    <property type="entry name" value="N-acetyltransferase"/>
</dbReference>
<dbReference type="EMBL" id="WJNH01000002">
    <property type="protein sequence ID" value="MRG85526.1"/>
    <property type="molecule type" value="Genomic_DNA"/>
</dbReference>
<name>A0A6G1X3P4_9BACI</name>
<dbReference type="Gene3D" id="3.40.630.30">
    <property type="match status" value="1"/>
</dbReference>
<keyword evidence="3" id="KW-1185">Reference proteome</keyword>
<dbReference type="Pfam" id="PF13302">
    <property type="entry name" value="Acetyltransf_3"/>
    <property type="match status" value="1"/>
</dbReference>
<evidence type="ECO:0000313" key="3">
    <source>
        <dbReference type="Proteomes" id="UP000480185"/>
    </source>
</evidence>
<dbReference type="RefSeq" id="WP_153727466.1">
    <property type="nucleotide sequence ID" value="NZ_WJNH01000002.1"/>
</dbReference>
<keyword evidence="2" id="KW-0808">Transferase</keyword>
<dbReference type="PROSITE" id="PS51186">
    <property type="entry name" value="GNAT"/>
    <property type="match status" value="1"/>
</dbReference>
<dbReference type="PANTHER" id="PTHR43792">
    <property type="entry name" value="GNAT FAMILY, PUTATIVE (AFU_ORTHOLOGUE AFUA_3G00765)-RELATED-RELATED"/>
    <property type="match status" value="1"/>
</dbReference>